<dbReference type="Proteomes" id="UP000253845">
    <property type="component" value="Unassembled WGS sequence"/>
</dbReference>
<organism evidence="2 3">
    <name type="scientific">Aspergillus niger ATCC 13496</name>
    <dbReference type="NCBI Taxonomy" id="1353008"/>
    <lineage>
        <taxon>Eukaryota</taxon>
        <taxon>Fungi</taxon>
        <taxon>Dikarya</taxon>
        <taxon>Ascomycota</taxon>
        <taxon>Pezizomycotina</taxon>
        <taxon>Eurotiomycetes</taxon>
        <taxon>Eurotiomycetidae</taxon>
        <taxon>Eurotiales</taxon>
        <taxon>Aspergillaceae</taxon>
        <taxon>Aspergillus</taxon>
        <taxon>Aspergillus subgen. Circumdati</taxon>
    </lineage>
</organism>
<dbReference type="AlphaFoldDB" id="A0A370BJP1"/>
<dbReference type="VEuPathDB" id="FungiDB:M747DRAFT_168727"/>
<protein>
    <recommendedName>
        <fullName evidence="1">GRF-like zinc ribbon domain-containing protein</fullName>
    </recommendedName>
</protein>
<gene>
    <name evidence="2" type="ORF">M747DRAFT_168727</name>
</gene>
<dbReference type="Pfam" id="PF23549">
    <property type="entry name" value="Zn_ribbon_GRF_2"/>
    <property type="match status" value="1"/>
</dbReference>
<accession>A0A370BJP1</accession>
<name>A0A370BJP1_ASPNG</name>
<proteinExistence type="predicted"/>
<evidence type="ECO:0000313" key="2">
    <source>
        <dbReference type="EMBL" id="RDH14315.1"/>
    </source>
</evidence>
<dbReference type="InterPro" id="IPR056444">
    <property type="entry name" value="Zn_ribbon_GRF_2"/>
</dbReference>
<sequence length="200" mass="21821">MELINWCLGRRKGKGPSPTSRIEKNPAFHQITSSDKNCSNTTCYKSFRPANTSQPTSVEGPVSSPSRLVLTPQLQPAPVGLLLPCVAGPTLFYSVTSPSSKICRVPTFVKVVKPWNQNGHSGRSYYSSGRCGTFRSWADSIGISGKNPRCLCNQPSRWGESGREKQRKGFFNCATGDCSFFVEAHAEICIPSMPELQDGA</sequence>
<evidence type="ECO:0000259" key="1">
    <source>
        <dbReference type="Pfam" id="PF23549"/>
    </source>
</evidence>
<feature type="domain" description="GRF-like zinc ribbon" evidence="1">
    <location>
        <begin position="102"/>
        <end position="140"/>
    </location>
</feature>
<reference evidence="2 3" key="1">
    <citation type="submission" date="2018-07" db="EMBL/GenBank/DDBJ databases">
        <title>Section-level genome sequencing of Aspergillus section Nigri to investigate inter- and intra-species variation.</title>
        <authorList>
            <consortium name="DOE Joint Genome Institute"/>
            <person name="Vesth T.C."/>
            <person name="Nybo J.L."/>
            <person name="Theobald S."/>
            <person name="Frisvad J.C."/>
            <person name="Larsen T.O."/>
            <person name="Nielsen K.F."/>
            <person name="Hoof J.B."/>
            <person name="Brandl J."/>
            <person name="Salamov A."/>
            <person name="Riley R."/>
            <person name="Gladden J.M."/>
            <person name="Phatale P."/>
            <person name="Nielsen M.T."/>
            <person name="Lyhne E.K."/>
            <person name="Kogle M.E."/>
            <person name="Strasser K."/>
            <person name="McDonnell E."/>
            <person name="Barry K."/>
            <person name="Clum A."/>
            <person name="Chen C."/>
            <person name="Nolan M."/>
            <person name="Sandor L."/>
            <person name="Kuo A."/>
            <person name="Lipzen A."/>
            <person name="Hainaut M."/>
            <person name="Drula E."/>
            <person name="Tsang A."/>
            <person name="Magnuson J.K."/>
            <person name="Henrissat B."/>
            <person name="Wiebenga A."/>
            <person name="Simmons B.A."/>
            <person name="Makela M.R."/>
            <person name="De vries R.P."/>
            <person name="Grigoriev I.V."/>
            <person name="Mortensen U.H."/>
            <person name="Baker S.E."/>
            <person name="Andersen M.R."/>
        </authorList>
    </citation>
    <scope>NUCLEOTIDE SEQUENCE [LARGE SCALE GENOMIC DNA]</scope>
    <source>
        <strain evidence="2 3">ATCC 13496</strain>
    </source>
</reference>
<evidence type="ECO:0000313" key="3">
    <source>
        <dbReference type="Proteomes" id="UP000253845"/>
    </source>
</evidence>
<dbReference type="EMBL" id="KZ851970">
    <property type="protein sequence ID" value="RDH14315.1"/>
    <property type="molecule type" value="Genomic_DNA"/>
</dbReference>